<dbReference type="AlphaFoldDB" id="A0A1T4LFB0"/>
<gene>
    <name evidence="3" type="ORF">SAMN02745152_00509</name>
</gene>
<dbReference type="PANTHER" id="PTHR16301">
    <property type="entry name" value="IMPACT-RELATED"/>
    <property type="match status" value="1"/>
</dbReference>
<dbReference type="RefSeq" id="WP_078930263.1">
    <property type="nucleotide sequence ID" value="NZ_FUXC01000002.1"/>
</dbReference>
<dbReference type="GeneID" id="303366779"/>
<evidence type="ECO:0000256" key="1">
    <source>
        <dbReference type="ARBA" id="ARBA00007665"/>
    </source>
</evidence>
<dbReference type="PANTHER" id="PTHR16301:SF20">
    <property type="entry name" value="IMPACT FAMILY MEMBER YIGZ"/>
    <property type="match status" value="1"/>
</dbReference>
<dbReference type="EMBL" id="FUXC01000002">
    <property type="protein sequence ID" value="SJZ53405.1"/>
    <property type="molecule type" value="Genomic_DNA"/>
</dbReference>
<reference evidence="3 4" key="1">
    <citation type="submission" date="2017-02" db="EMBL/GenBank/DDBJ databases">
        <authorList>
            <person name="Peterson S.W."/>
        </authorList>
    </citation>
    <scope>NUCLEOTIDE SEQUENCE [LARGE SCALE GENOMIC DNA]</scope>
    <source>
        <strain evidence="3 4">ATCC BAA-909</strain>
    </source>
</reference>
<dbReference type="OrthoDB" id="9813771at2"/>
<dbReference type="InterPro" id="IPR036956">
    <property type="entry name" value="Impact_N_sf"/>
</dbReference>
<dbReference type="GO" id="GO:0006446">
    <property type="term" value="P:regulation of translational initiation"/>
    <property type="evidence" value="ECO:0007669"/>
    <property type="project" value="TreeGrafter"/>
</dbReference>
<organism evidence="3 4">
    <name type="scientific">Treponema berlinense</name>
    <dbReference type="NCBI Taxonomy" id="225004"/>
    <lineage>
        <taxon>Bacteria</taxon>
        <taxon>Pseudomonadati</taxon>
        <taxon>Spirochaetota</taxon>
        <taxon>Spirochaetia</taxon>
        <taxon>Spirochaetales</taxon>
        <taxon>Treponemataceae</taxon>
        <taxon>Treponema</taxon>
    </lineage>
</organism>
<dbReference type="Gene3D" id="3.30.230.30">
    <property type="entry name" value="Impact, N-terminal domain"/>
    <property type="match status" value="1"/>
</dbReference>
<protein>
    <submittedName>
        <fullName evidence="3">Uncharacterized protein, YigZ family</fullName>
    </submittedName>
</protein>
<name>A0A1T4LFB0_9SPIR</name>
<evidence type="ECO:0000259" key="2">
    <source>
        <dbReference type="Pfam" id="PF01205"/>
    </source>
</evidence>
<dbReference type="SUPFAM" id="SSF54211">
    <property type="entry name" value="Ribosomal protein S5 domain 2-like"/>
    <property type="match status" value="1"/>
</dbReference>
<dbReference type="SUPFAM" id="SSF54980">
    <property type="entry name" value="EF-G C-terminal domain-like"/>
    <property type="match status" value="1"/>
</dbReference>
<dbReference type="InterPro" id="IPR001498">
    <property type="entry name" value="Impact_N"/>
</dbReference>
<dbReference type="InterPro" id="IPR035647">
    <property type="entry name" value="EFG_III/V"/>
</dbReference>
<dbReference type="GO" id="GO:0005737">
    <property type="term" value="C:cytoplasm"/>
    <property type="evidence" value="ECO:0007669"/>
    <property type="project" value="TreeGrafter"/>
</dbReference>
<dbReference type="Pfam" id="PF01205">
    <property type="entry name" value="Impact_N"/>
    <property type="match status" value="1"/>
</dbReference>
<evidence type="ECO:0000313" key="3">
    <source>
        <dbReference type="EMBL" id="SJZ53405.1"/>
    </source>
</evidence>
<dbReference type="InterPro" id="IPR020568">
    <property type="entry name" value="Ribosomal_Su5_D2-typ_SF"/>
</dbReference>
<proteinExistence type="inferred from homology"/>
<feature type="domain" description="Impact N-terminal" evidence="2">
    <location>
        <begin position="15"/>
        <end position="120"/>
    </location>
</feature>
<dbReference type="Gene3D" id="3.30.70.240">
    <property type="match status" value="1"/>
</dbReference>
<accession>A0A1T4LFB0</accession>
<comment type="similarity">
    <text evidence="1">Belongs to the IMPACT family.</text>
</comment>
<dbReference type="Proteomes" id="UP000190395">
    <property type="component" value="Unassembled WGS sequence"/>
</dbReference>
<dbReference type="STRING" id="225004.SAMN02745152_00509"/>
<sequence length="197" mass="21567">MKIPVKTSSAQLLIKGSRFLGETFILEEQGQVRSILKSQKQKYSDSTHVCHAFVFGKNAEIMGMSDDGEPGGTAGRPMLDVLKGSGSTNILVTVTRWFGGTLLGTGGLVHAYKDCTKAALETTVFEELIEKSEFSFSADYQSYQVVKKILEEWTLFDVEEKFAEGVSVNGKISKADAEKLKNKLFDATNGKVNVIIV</sequence>
<dbReference type="InterPro" id="IPR023582">
    <property type="entry name" value="Impact"/>
</dbReference>
<evidence type="ECO:0000313" key="4">
    <source>
        <dbReference type="Proteomes" id="UP000190395"/>
    </source>
</evidence>
<keyword evidence="4" id="KW-1185">Reference proteome</keyword>